<dbReference type="Proteomes" id="UP000054230">
    <property type="component" value="Unassembled WGS sequence"/>
</dbReference>
<dbReference type="PATRIC" id="fig|1360.106.peg.1930"/>
<dbReference type="Pfam" id="PF01381">
    <property type="entry name" value="HTH_3"/>
    <property type="match status" value="1"/>
</dbReference>
<gene>
    <name evidence="3" type="ORF">LMG8520_0560</name>
</gene>
<sequence>MSVFAERLKELRKEDGKTQGEVAEYLVERLSELINQERFTQSHVQKLLSKFQVRYSRRENGKTRPDFEYLIILADYFDVSIDYLVGRKNERN</sequence>
<dbReference type="EMBL" id="LKLP01000028">
    <property type="protein sequence ID" value="KSU13581.1"/>
    <property type="molecule type" value="Genomic_DNA"/>
</dbReference>
<dbReference type="PROSITE" id="PS50943">
    <property type="entry name" value="HTH_CROC1"/>
    <property type="match status" value="1"/>
</dbReference>
<dbReference type="PANTHER" id="PTHR46558:SF11">
    <property type="entry name" value="HTH-TYPE TRANSCRIPTIONAL REGULATOR XRE"/>
    <property type="match status" value="1"/>
</dbReference>
<proteinExistence type="predicted"/>
<name>A0A0V8DIX8_LACLL</name>
<protein>
    <recommendedName>
        <fullName evidence="2">HTH cro/C1-type domain-containing protein</fullName>
    </recommendedName>
</protein>
<evidence type="ECO:0000313" key="3">
    <source>
        <dbReference type="EMBL" id="KSU13581.1"/>
    </source>
</evidence>
<organism evidence="3 4">
    <name type="scientific">Lactococcus lactis subsp. lactis</name>
    <name type="common">Streptococcus lactis</name>
    <dbReference type="NCBI Taxonomy" id="1360"/>
    <lineage>
        <taxon>Bacteria</taxon>
        <taxon>Bacillati</taxon>
        <taxon>Bacillota</taxon>
        <taxon>Bacilli</taxon>
        <taxon>Lactobacillales</taxon>
        <taxon>Streptococcaceae</taxon>
        <taxon>Lactococcus</taxon>
    </lineage>
</organism>
<dbReference type="CDD" id="cd00093">
    <property type="entry name" value="HTH_XRE"/>
    <property type="match status" value="1"/>
</dbReference>
<evidence type="ECO:0000313" key="4">
    <source>
        <dbReference type="Proteomes" id="UP000054230"/>
    </source>
</evidence>
<keyword evidence="1" id="KW-0238">DNA-binding</keyword>
<dbReference type="SMART" id="SM00530">
    <property type="entry name" value="HTH_XRE"/>
    <property type="match status" value="1"/>
</dbReference>
<dbReference type="AlphaFoldDB" id="A0A0V8DIX8"/>
<dbReference type="PANTHER" id="PTHR46558">
    <property type="entry name" value="TRACRIPTIONAL REGULATORY PROTEIN-RELATED-RELATED"/>
    <property type="match status" value="1"/>
</dbReference>
<reference evidence="4" key="1">
    <citation type="submission" date="2015-10" db="EMBL/GenBank/DDBJ databases">
        <title>Draft Genome Sequences of 11 Lactococcus lactis subspecies cremoris strains.</title>
        <authorList>
            <person name="Wels M."/>
            <person name="Backus L."/>
            <person name="Boekhorst J."/>
            <person name="Dijkstra A."/>
            <person name="Beerthuizen M."/>
            <person name="Kelly W."/>
            <person name="Siezen R."/>
            <person name="Bachmann H."/>
            <person name="Van Hijum S."/>
        </authorList>
    </citation>
    <scope>NUCLEOTIDE SEQUENCE [LARGE SCALE GENOMIC DNA]</scope>
    <source>
        <strain evidence="4">LMG8520</strain>
    </source>
</reference>
<dbReference type="InterPro" id="IPR010982">
    <property type="entry name" value="Lambda_DNA-bd_dom_sf"/>
</dbReference>
<evidence type="ECO:0000256" key="1">
    <source>
        <dbReference type="ARBA" id="ARBA00023125"/>
    </source>
</evidence>
<dbReference type="RefSeq" id="WP_058209266.1">
    <property type="nucleotide sequence ID" value="NZ_LKLP01000028.1"/>
</dbReference>
<accession>A0A0V8DIX8</accession>
<comment type="caution">
    <text evidence="3">The sequence shown here is derived from an EMBL/GenBank/DDBJ whole genome shotgun (WGS) entry which is preliminary data.</text>
</comment>
<feature type="domain" description="HTH cro/C1-type" evidence="2">
    <location>
        <begin position="8"/>
        <end position="84"/>
    </location>
</feature>
<dbReference type="InterPro" id="IPR001387">
    <property type="entry name" value="Cro/C1-type_HTH"/>
</dbReference>
<dbReference type="Gene3D" id="1.10.260.40">
    <property type="entry name" value="lambda repressor-like DNA-binding domains"/>
    <property type="match status" value="1"/>
</dbReference>
<dbReference type="SUPFAM" id="SSF47413">
    <property type="entry name" value="lambda repressor-like DNA-binding domains"/>
    <property type="match status" value="1"/>
</dbReference>
<evidence type="ECO:0000259" key="2">
    <source>
        <dbReference type="PROSITE" id="PS50943"/>
    </source>
</evidence>
<dbReference type="GO" id="GO:0003677">
    <property type="term" value="F:DNA binding"/>
    <property type="evidence" value="ECO:0007669"/>
    <property type="project" value="UniProtKB-KW"/>
</dbReference>